<comment type="similarity">
    <text evidence="4">Belongs to the cyclin family.</text>
</comment>
<dbReference type="InterPro" id="IPR036915">
    <property type="entry name" value="Cyclin-like_sf"/>
</dbReference>
<dbReference type="Pfam" id="PF00134">
    <property type="entry name" value="Cyclin_N"/>
    <property type="match status" value="1"/>
</dbReference>
<feature type="compositionally biased region" description="Acidic residues" evidence="5">
    <location>
        <begin position="134"/>
        <end position="160"/>
    </location>
</feature>
<keyword evidence="1" id="KW-0132">Cell division</keyword>
<dbReference type="InterPro" id="IPR048258">
    <property type="entry name" value="Cyclins_cyclin-box"/>
</dbReference>
<dbReference type="SMART" id="SM00385">
    <property type="entry name" value="CYCLIN"/>
    <property type="match status" value="1"/>
</dbReference>
<reference evidence="7" key="1">
    <citation type="journal article" date="2019" name="Sci. Rep.">
        <title>Draft genome of Tanacetum cinerariifolium, the natural source of mosquito coil.</title>
        <authorList>
            <person name="Yamashiro T."/>
            <person name="Shiraishi A."/>
            <person name="Satake H."/>
            <person name="Nakayama K."/>
        </authorList>
    </citation>
    <scope>NUCLEOTIDE SEQUENCE</scope>
</reference>
<evidence type="ECO:0000259" key="6">
    <source>
        <dbReference type="PROSITE" id="PS50172"/>
    </source>
</evidence>
<dbReference type="GO" id="GO:0051301">
    <property type="term" value="P:cell division"/>
    <property type="evidence" value="ECO:0007669"/>
    <property type="project" value="UniProtKB-KW"/>
</dbReference>
<dbReference type="PROSITE" id="PS00292">
    <property type="entry name" value="CYCLINS"/>
    <property type="match status" value="1"/>
</dbReference>
<proteinExistence type="inferred from homology"/>
<dbReference type="SUPFAM" id="SSF47954">
    <property type="entry name" value="Cyclin-like"/>
    <property type="match status" value="1"/>
</dbReference>
<dbReference type="EMBL" id="BKCJ010001968">
    <property type="protein sequence ID" value="GEU45305.1"/>
    <property type="molecule type" value="Genomic_DNA"/>
</dbReference>
<protein>
    <submittedName>
        <fullName evidence="7">G2/mitotic-specific cyclin C13-1-like</fullName>
    </submittedName>
</protein>
<accession>A0A6L2KB94</accession>
<name>A0A6L2KB94_TANCI</name>
<comment type="caution">
    <text evidence="7">The sequence shown here is derived from an EMBL/GenBank/DDBJ whole genome shotgun (WGS) entry which is preliminary data.</text>
</comment>
<feature type="domain" description="BRCT" evidence="6">
    <location>
        <begin position="1"/>
        <end position="26"/>
    </location>
</feature>
<keyword evidence="2 4" id="KW-0195">Cyclin</keyword>
<evidence type="ECO:0000256" key="5">
    <source>
        <dbReference type="SAM" id="MobiDB-lite"/>
    </source>
</evidence>
<dbReference type="PANTHER" id="PTHR10177">
    <property type="entry name" value="CYCLINS"/>
    <property type="match status" value="1"/>
</dbReference>
<organism evidence="7">
    <name type="scientific">Tanacetum cinerariifolium</name>
    <name type="common">Dalmatian daisy</name>
    <name type="synonym">Chrysanthemum cinerariifolium</name>
    <dbReference type="NCBI Taxonomy" id="118510"/>
    <lineage>
        <taxon>Eukaryota</taxon>
        <taxon>Viridiplantae</taxon>
        <taxon>Streptophyta</taxon>
        <taxon>Embryophyta</taxon>
        <taxon>Tracheophyta</taxon>
        <taxon>Spermatophyta</taxon>
        <taxon>Magnoliopsida</taxon>
        <taxon>eudicotyledons</taxon>
        <taxon>Gunneridae</taxon>
        <taxon>Pentapetalae</taxon>
        <taxon>asterids</taxon>
        <taxon>campanulids</taxon>
        <taxon>Asterales</taxon>
        <taxon>Asteraceae</taxon>
        <taxon>Asteroideae</taxon>
        <taxon>Anthemideae</taxon>
        <taxon>Anthemidinae</taxon>
        <taxon>Tanacetum</taxon>
    </lineage>
</organism>
<evidence type="ECO:0000256" key="3">
    <source>
        <dbReference type="ARBA" id="ARBA00023306"/>
    </source>
</evidence>
<gene>
    <name evidence="7" type="ORF">Tci_017283</name>
</gene>
<evidence type="ECO:0000313" key="7">
    <source>
        <dbReference type="EMBL" id="GEU45305.1"/>
    </source>
</evidence>
<sequence length="188" mass="21583">MRGVSIDWLVEVLKEYNLLPESLYLTISYIDRYLSLNVLNIQRSRLLGVSSMLIDSPPHTEDFCDITDNMYTKQEVVKMEAKNSALEQLSGHKPSDLKECVQILHDLQSSKRAGNLVAIKEIQRTKEDLHEASSDNEEDLYDDSSNQEESYDEDSSDLEEYLGLFDETYQEDLGEDDTNQDDSDDGWV</sequence>
<dbReference type="InterPro" id="IPR013763">
    <property type="entry name" value="Cyclin-like_dom"/>
</dbReference>
<dbReference type="InterPro" id="IPR001357">
    <property type="entry name" value="BRCT_dom"/>
</dbReference>
<feature type="compositionally biased region" description="Acidic residues" evidence="5">
    <location>
        <begin position="168"/>
        <end position="188"/>
    </location>
</feature>
<dbReference type="PROSITE" id="PS50172">
    <property type="entry name" value="BRCT"/>
    <property type="match status" value="1"/>
</dbReference>
<feature type="region of interest" description="Disordered" evidence="5">
    <location>
        <begin position="126"/>
        <end position="188"/>
    </location>
</feature>
<evidence type="ECO:0000256" key="1">
    <source>
        <dbReference type="ARBA" id="ARBA00022618"/>
    </source>
</evidence>
<dbReference type="InterPro" id="IPR039361">
    <property type="entry name" value="Cyclin"/>
</dbReference>
<dbReference type="AlphaFoldDB" id="A0A6L2KB94"/>
<dbReference type="Gene3D" id="1.10.472.10">
    <property type="entry name" value="Cyclin-like"/>
    <property type="match status" value="1"/>
</dbReference>
<dbReference type="InterPro" id="IPR006671">
    <property type="entry name" value="Cyclin_N"/>
</dbReference>
<evidence type="ECO:0000256" key="4">
    <source>
        <dbReference type="RuleBase" id="RU000383"/>
    </source>
</evidence>
<keyword evidence="3" id="KW-0131">Cell cycle</keyword>
<evidence type="ECO:0000256" key="2">
    <source>
        <dbReference type="ARBA" id="ARBA00023127"/>
    </source>
</evidence>